<dbReference type="EMBL" id="AP021857">
    <property type="protein sequence ID" value="BBO20130.1"/>
    <property type="molecule type" value="Genomic_DNA"/>
</dbReference>
<protein>
    <submittedName>
        <fullName evidence="2">Uncharacterized protein</fullName>
    </submittedName>
</protein>
<organism evidence="2 3">
    <name type="scientific">Candidatus Desulfobacillus denitrificans</name>
    <dbReference type="NCBI Taxonomy" id="2608985"/>
    <lineage>
        <taxon>Bacteria</taxon>
        <taxon>Pseudomonadati</taxon>
        <taxon>Pseudomonadota</taxon>
        <taxon>Betaproteobacteria</taxon>
        <taxon>Candidatus Desulfobacillus</taxon>
    </lineage>
</organism>
<name>A0A809QXH5_9PROT</name>
<accession>A0A809QXH5</accession>
<keyword evidence="1" id="KW-0812">Transmembrane</keyword>
<evidence type="ECO:0000313" key="2">
    <source>
        <dbReference type="EMBL" id="BBO20130.1"/>
    </source>
</evidence>
<dbReference type="AlphaFoldDB" id="A0A809QXH5"/>
<proteinExistence type="predicted"/>
<dbReference type="KEGG" id="ddz:DSYM_08290"/>
<gene>
    <name evidence="2" type="ORF">DSYM_08290</name>
</gene>
<keyword evidence="1" id="KW-1133">Transmembrane helix</keyword>
<dbReference type="Proteomes" id="UP000662914">
    <property type="component" value="Chromosome"/>
</dbReference>
<keyword evidence="1" id="KW-0472">Membrane</keyword>
<dbReference type="SUPFAM" id="SSF55961">
    <property type="entry name" value="Bet v1-like"/>
    <property type="match status" value="1"/>
</dbReference>
<sequence>MHADPLPGQGAAENAAWVDVDLPQPAREVSGYIEDIERLLRLNPHLEIRRFEKTPQGFDIDAFNEMNGLAVSGRLTFERPLPHALLLRHDTGLKLSTEFTLEPLGAGSRLRIRETYRQPVDEAEMAQIDRSLTPWGRSLRRHFLGLARWGNLPFYRWWRERVWLGMRPRERRVARLVVWSTVIEFLVFLLALWLYV</sequence>
<feature type="transmembrane region" description="Helical" evidence="1">
    <location>
        <begin position="176"/>
        <end position="195"/>
    </location>
</feature>
<evidence type="ECO:0000313" key="3">
    <source>
        <dbReference type="Proteomes" id="UP000662914"/>
    </source>
</evidence>
<reference evidence="2" key="1">
    <citation type="journal article" name="DNA Res.">
        <title>The physiological potential of anammox bacteria as revealed by their core genome structure.</title>
        <authorList>
            <person name="Okubo T."/>
            <person name="Toyoda A."/>
            <person name="Fukuhara K."/>
            <person name="Uchiyama I."/>
            <person name="Harigaya Y."/>
            <person name="Kuroiwa M."/>
            <person name="Suzuki T."/>
            <person name="Murakami Y."/>
            <person name="Suwa Y."/>
            <person name="Takami H."/>
        </authorList>
    </citation>
    <scope>NUCLEOTIDE SEQUENCE</scope>
    <source>
        <strain evidence="2">317325-3</strain>
    </source>
</reference>
<evidence type="ECO:0000256" key="1">
    <source>
        <dbReference type="SAM" id="Phobius"/>
    </source>
</evidence>